<dbReference type="Pfam" id="PF02622">
    <property type="entry name" value="DUF179"/>
    <property type="match status" value="1"/>
</dbReference>
<proteinExistence type="predicted"/>
<dbReference type="SUPFAM" id="SSF143456">
    <property type="entry name" value="VC0467-like"/>
    <property type="match status" value="1"/>
</dbReference>
<dbReference type="InterPro" id="IPR003774">
    <property type="entry name" value="AlgH-like"/>
</dbReference>
<dbReference type="OrthoDB" id="272750at2759"/>
<comment type="caution">
    <text evidence="2">The sequence shown here is derived from an EMBL/GenBank/DDBJ whole genome shotgun (WGS) entry which is preliminary data.</text>
</comment>
<reference evidence="2 3" key="1">
    <citation type="journal article" date="2018" name="Sci. Rep.">
        <title>Raphidocelis subcapitata (=Pseudokirchneriella subcapitata) provides an insight into genome evolution and environmental adaptations in the Sphaeropleales.</title>
        <authorList>
            <person name="Suzuki S."/>
            <person name="Yamaguchi H."/>
            <person name="Nakajima N."/>
            <person name="Kawachi M."/>
        </authorList>
    </citation>
    <scope>NUCLEOTIDE SEQUENCE [LARGE SCALE GENOMIC DNA]</scope>
    <source>
        <strain evidence="2 3">NIES-35</strain>
    </source>
</reference>
<evidence type="ECO:0000313" key="3">
    <source>
        <dbReference type="Proteomes" id="UP000247498"/>
    </source>
</evidence>
<evidence type="ECO:0000256" key="1">
    <source>
        <dbReference type="SAM" id="MobiDB-lite"/>
    </source>
</evidence>
<dbReference type="InParanoid" id="A0A2V0PJS1"/>
<dbReference type="AlphaFoldDB" id="A0A2V0PJS1"/>
<feature type="compositionally biased region" description="Basic and acidic residues" evidence="1">
    <location>
        <begin position="1"/>
        <end position="14"/>
    </location>
</feature>
<feature type="region of interest" description="Disordered" evidence="1">
    <location>
        <begin position="1"/>
        <end position="90"/>
    </location>
</feature>
<organism evidence="2 3">
    <name type="scientific">Raphidocelis subcapitata</name>
    <dbReference type="NCBI Taxonomy" id="307507"/>
    <lineage>
        <taxon>Eukaryota</taxon>
        <taxon>Viridiplantae</taxon>
        <taxon>Chlorophyta</taxon>
        <taxon>core chlorophytes</taxon>
        <taxon>Chlorophyceae</taxon>
        <taxon>CS clade</taxon>
        <taxon>Sphaeropleales</taxon>
        <taxon>Selenastraceae</taxon>
        <taxon>Raphidocelis</taxon>
    </lineage>
</organism>
<protein>
    <submittedName>
        <fullName evidence="2">Uncharacterized protein</fullName>
    </submittedName>
</protein>
<evidence type="ECO:0000313" key="2">
    <source>
        <dbReference type="EMBL" id="GBG00045.1"/>
    </source>
</evidence>
<gene>
    <name evidence="2" type="ORF">Rsub_12870</name>
</gene>
<dbReference type="Gene3D" id="3.40.1740.10">
    <property type="entry name" value="VC0467-like"/>
    <property type="match status" value="1"/>
</dbReference>
<dbReference type="EMBL" id="BDRX01000188">
    <property type="protein sequence ID" value="GBG00045.1"/>
    <property type="molecule type" value="Genomic_DNA"/>
</dbReference>
<keyword evidence="3" id="KW-1185">Reference proteome</keyword>
<dbReference type="PANTHER" id="PTHR31984:SF17">
    <property type="entry name" value="TRANSCRIPTIONAL REGULATOR"/>
    <property type="match status" value="1"/>
</dbReference>
<dbReference type="STRING" id="307507.A0A2V0PJS1"/>
<name>A0A2V0PJS1_9CHLO</name>
<dbReference type="PANTHER" id="PTHR31984">
    <property type="entry name" value="TRANSPORTER, PUTATIVE (DUF179)-RELATED"/>
    <property type="match status" value="1"/>
</dbReference>
<sequence>MPRPGSDDTWHEEPPQLSPQPWWSVDGPQPVPPRRPAGQRSRPAPPHEADWRTVRARLVSLERAGTLGPAPLRPGLRPPPARGAGGGPGGFSPDAWAHELAAPEVGCVLVAKQQGLGFFDGAVLLIAAHDDSQGSIGFVLNRPSALRLADIAAAGRSGAVAGVADVFGGSRLRVGGPVHPETLTALHGYGGCAGAQKICEVGALLL</sequence>
<dbReference type="Proteomes" id="UP000247498">
    <property type="component" value="Unassembled WGS sequence"/>
</dbReference>
<accession>A0A2V0PJS1</accession>